<protein>
    <submittedName>
        <fullName evidence="1">Uncharacterized protein</fullName>
    </submittedName>
</protein>
<comment type="caution">
    <text evidence="1">The sequence shown here is derived from an EMBL/GenBank/DDBJ whole genome shotgun (WGS) entry which is preliminary data.</text>
</comment>
<sequence length="92" mass="10153">MNETGKTTIGMGCIVVNLGYLWGVTLTLDVIRTTAFDRARSWSDLNPEERRRRAVLAIQDHDAQTLCTLTEASLTMHGSSGTGTSPRKKRCL</sequence>
<gene>
    <name evidence="1" type="ORF">HNQ08_002605</name>
</gene>
<evidence type="ECO:0000313" key="2">
    <source>
        <dbReference type="Proteomes" id="UP000552709"/>
    </source>
</evidence>
<organism evidence="1 2">
    <name type="scientific">Deinococcus humi</name>
    <dbReference type="NCBI Taxonomy" id="662880"/>
    <lineage>
        <taxon>Bacteria</taxon>
        <taxon>Thermotogati</taxon>
        <taxon>Deinococcota</taxon>
        <taxon>Deinococci</taxon>
        <taxon>Deinococcales</taxon>
        <taxon>Deinococcaceae</taxon>
        <taxon>Deinococcus</taxon>
    </lineage>
</organism>
<name>A0A7W8JUP2_9DEIO</name>
<accession>A0A7W8JUP2</accession>
<dbReference type="EMBL" id="JACHFL010000006">
    <property type="protein sequence ID" value="MBB5363499.1"/>
    <property type="molecule type" value="Genomic_DNA"/>
</dbReference>
<proteinExistence type="predicted"/>
<dbReference type="Proteomes" id="UP000552709">
    <property type="component" value="Unassembled WGS sequence"/>
</dbReference>
<reference evidence="1 2" key="1">
    <citation type="submission" date="2020-08" db="EMBL/GenBank/DDBJ databases">
        <title>Genomic Encyclopedia of Type Strains, Phase IV (KMG-IV): sequencing the most valuable type-strain genomes for metagenomic binning, comparative biology and taxonomic classification.</title>
        <authorList>
            <person name="Goeker M."/>
        </authorList>
    </citation>
    <scope>NUCLEOTIDE SEQUENCE [LARGE SCALE GENOMIC DNA]</scope>
    <source>
        <strain evidence="1 2">DSM 27939</strain>
    </source>
</reference>
<keyword evidence="2" id="KW-1185">Reference proteome</keyword>
<dbReference type="AlphaFoldDB" id="A0A7W8JUP2"/>
<evidence type="ECO:0000313" key="1">
    <source>
        <dbReference type="EMBL" id="MBB5363499.1"/>
    </source>
</evidence>